<comment type="caution">
    <text evidence="3">The sequence shown here is derived from an EMBL/GenBank/DDBJ whole genome shotgun (WGS) entry which is preliminary data.</text>
</comment>
<feature type="region of interest" description="Disordered" evidence="1">
    <location>
        <begin position="1"/>
        <end position="23"/>
    </location>
</feature>
<name>A0A8T3VTQ4_METOL</name>
<feature type="region of interest" description="Disordered" evidence="1">
    <location>
        <begin position="83"/>
        <end position="108"/>
    </location>
</feature>
<evidence type="ECO:0000313" key="3">
    <source>
        <dbReference type="EMBL" id="MBE6511788.1"/>
    </source>
</evidence>
<dbReference type="Proteomes" id="UP000732619">
    <property type="component" value="Unassembled WGS sequence"/>
</dbReference>
<sequence>MGFCNSCGRPMGRNDYGTNEDGSPNMDYCKDCFQNGEFTEPDITINEMIIRHAKRMLKRNPDLREEEATGILCNFLPNLKRWNPNPDDEIDEDEEPVMGYRGNARDMF</sequence>
<accession>A0A8T3VTQ4</accession>
<protein>
    <recommendedName>
        <fullName evidence="2">Putative zinc ribbon domain-containing protein</fullName>
    </recommendedName>
</protein>
<gene>
    <name evidence="3" type="ORF">E7Z75_01365</name>
</gene>
<organism evidence="3 4">
    <name type="scientific">Methanobrevibacter olleyae</name>
    <dbReference type="NCBI Taxonomy" id="294671"/>
    <lineage>
        <taxon>Archaea</taxon>
        <taxon>Methanobacteriati</taxon>
        <taxon>Methanobacteriota</taxon>
        <taxon>Methanomada group</taxon>
        <taxon>Methanobacteria</taxon>
        <taxon>Methanobacteriales</taxon>
        <taxon>Methanobacteriaceae</taxon>
        <taxon>Methanobrevibacter</taxon>
    </lineage>
</organism>
<dbReference type="InterPro" id="IPR025868">
    <property type="entry name" value="Zn_ribbon_dom_put"/>
</dbReference>
<reference evidence="3" key="1">
    <citation type="submission" date="2019-04" db="EMBL/GenBank/DDBJ databases">
        <title>Evolution of Biomass-Degrading Anaerobic Consortia Revealed by Metagenomics.</title>
        <authorList>
            <person name="Peng X."/>
        </authorList>
    </citation>
    <scope>NUCLEOTIDE SEQUENCE</scope>
    <source>
        <strain evidence="3">SIG14</strain>
    </source>
</reference>
<evidence type="ECO:0000256" key="1">
    <source>
        <dbReference type="SAM" id="MobiDB-lite"/>
    </source>
</evidence>
<dbReference type="Pfam" id="PF12674">
    <property type="entry name" value="Zn_ribbon_2"/>
    <property type="match status" value="1"/>
</dbReference>
<feature type="domain" description="Putative zinc ribbon" evidence="2">
    <location>
        <begin position="3"/>
        <end position="83"/>
    </location>
</feature>
<evidence type="ECO:0000259" key="2">
    <source>
        <dbReference type="Pfam" id="PF12674"/>
    </source>
</evidence>
<proteinExistence type="predicted"/>
<evidence type="ECO:0000313" key="4">
    <source>
        <dbReference type="Proteomes" id="UP000732619"/>
    </source>
</evidence>
<feature type="compositionally biased region" description="Acidic residues" evidence="1">
    <location>
        <begin position="86"/>
        <end position="96"/>
    </location>
</feature>
<dbReference type="AlphaFoldDB" id="A0A8T3VTQ4"/>
<dbReference type="EMBL" id="SUTG01000003">
    <property type="protein sequence ID" value="MBE6511788.1"/>
    <property type="molecule type" value="Genomic_DNA"/>
</dbReference>